<keyword evidence="14" id="KW-0121">Carboxypeptidase</keyword>
<feature type="compositionally biased region" description="Low complexity" evidence="10">
    <location>
        <begin position="352"/>
        <end position="368"/>
    </location>
</feature>
<dbReference type="GO" id="GO:0006508">
    <property type="term" value="P:proteolysis"/>
    <property type="evidence" value="ECO:0007669"/>
    <property type="project" value="InterPro"/>
</dbReference>
<comment type="similarity">
    <text evidence="1 9">Belongs to the peptidase S11 family.</text>
</comment>
<evidence type="ECO:0000259" key="13">
    <source>
        <dbReference type="Pfam" id="PF00768"/>
    </source>
</evidence>
<dbReference type="EC" id="3.4.16.4" evidence="14"/>
<dbReference type="EMBL" id="CP032698">
    <property type="protein sequence ID" value="AYG80367.1"/>
    <property type="molecule type" value="Genomic_DNA"/>
</dbReference>
<keyword evidence="5" id="KW-0573">Peptidoglycan synthesis</keyword>
<evidence type="ECO:0000256" key="10">
    <source>
        <dbReference type="SAM" id="MobiDB-lite"/>
    </source>
</evidence>
<dbReference type="InterPro" id="IPR001967">
    <property type="entry name" value="Peptidase_S11_N"/>
</dbReference>
<evidence type="ECO:0000256" key="6">
    <source>
        <dbReference type="ARBA" id="ARBA00023316"/>
    </source>
</evidence>
<evidence type="ECO:0000256" key="12">
    <source>
        <dbReference type="SAM" id="SignalP"/>
    </source>
</evidence>
<dbReference type="OrthoDB" id="3663940at2"/>
<dbReference type="SUPFAM" id="SSF56601">
    <property type="entry name" value="beta-lactamase/transpeptidase-like"/>
    <property type="match status" value="1"/>
</dbReference>
<feature type="chain" id="PRO_5017362201" evidence="12">
    <location>
        <begin position="33"/>
        <end position="414"/>
    </location>
</feature>
<evidence type="ECO:0000256" key="1">
    <source>
        <dbReference type="ARBA" id="ARBA00007164"/>
    </source>
</evidence>
<feature type="signal peptide" evidence="12">
    <location>
        <begin position="1"/>
        <end position="32"/>
    </location>
</feature>
<dbReference type="KEGG" id="shun:DWB77_02498"/>
<dbReference type="GO" id="GO:0009252">
    <property type="term" value="P:peptidoglycan biosynthetic process"/>
    <property type="evidence" value="ECO:0007669"/>
    <property type="project" value="UniProtKB-KW"/>
</dbReference>
<name>A0A387HIG2_9ACTN</name>
<dbReference type="GO" id="GO:0008360">
    <property type="term" value="P:regulation of cell shape"/>
    <property type="evidence" value="ECO:0007669"/>
    <property type="project" value="UniProtKB-KW"/>
</dbReference>
<dbReference type="GO" id="GO:0009002">
    <property type="term" value="F:serine-type D-Ala-D-Ala carboxypeptidase activity"/>
    <property type="evidence" value="ECO:0007669"/>
    <property type="project" value="UniProtKB-EC"/>
</dbReference>
<keyword evidence="15" id="KW-1185">Reference proteome</keyword>
<sequence length="414" mass="41714">MRLPISPQVRRALVALTAAAAAAGAAIGPASASGHLATPPKTPTPGAPGAPAKKEPPAGMSQAGGAQLGQPGDQLGAGAPALPPGLSALSWVVADADTGQVLGARNAHWPLPPASTLKMLFADTVLPAVPHDASRTVSDEDLKGMGDGSSAVGIVPGQTYKAPDLWRGVFLRSGNDAVHVLAAMNGGVEKTVADMQKKAEGLGAKDTHVLSPDGYDAPGQVSSAYDLTLFLRSGLKNRDFTEYCGTASADFPGGPNTKGKPFGISNTNRMLSGIDGVAKYPGLIGGKNGYTTNAGNTLAEAARRDGHTILVTVMNPQENKHDKVYTEMRQLLDWGFSAAGRTQPIGTLDPQAPAAAGSGKGASANGDAAGPGDDGIGALGWAGIGAAVVVAGGAGVLVLGRRRRTSRPQRGRGV</sequence>
<organism evidence="14 15">
    <name type="scientific">Streptomyces hundungensis</name>
    <dbReference type="NCBI Taxonomy" id="1077946"/>
    <lineage>
        <taxon>Bacteria</taxon>
        <taxon>Bacillati</taxon>
        <taxon>Actinomycetota</taxon>
        <taxon>Actinomycetes</taxon>
        <taxon>Kitasatosporales</taxon>
        <taxon>Streptomycetaceae</taxon>
        <taxon>Streptomyces</taxon>
    </lineage>
</organism>
<feature type="binding site" evidence="8">
    <location>
        <position position="287"/>
    </location>
    <ligand>
        <name>substrate</name>
    </ligand>
</feature>
<dbReference type="Pfam" id="PF00768">
    <property type="entry name" value="Peptidase_S11"/>
    <property type="match status" value="1"/>
</dbReference>
<evidence type="ECO:0000256" key="11">
    <source>
        <dbReference type="SAM" id="Phobius"/>
    </source>
</evidence>
<feature type="active site" description="Acyl-ester intermediate" evidence="7">
    <location>
        <position position="115"/>
    </location>
</feature>
<dbReference type="InterPro" id="IPR018044">
    <property type="entry name" value="Peptidase_S11"/>
</dbReference>
<evidence type="ECO:0000256" key="9">
    <source>
        <dbReference type="RuleBase" id="RU004016"/>
    </source>
</evidence>
<dbReference type="GO" id="GO:0071555">
    <property type="term" value="P:cell wall organization"/>
    <property type="evidence" value="ECO:0007669"/>
    <property type="project" value="UniProtKB-KW"/>
</dbReference>
<evidence type="ECO:0000256" key="7">
    <source>
        <dbReference type="PIRSR" id="PIRSR618044-1"/>
    </source>
</evidence>
<dbReference type="RefSeq" id="WP_120721323.1">
    <property type="nucleotide sequence ID" value="NZ_CP032698.1"/>
</dbReference>
<feature type="active site" evidence="7">
    <location>
        <position position="173"/>
    </location>
</feature>
<reference evidence="14 15" key="1">
    <citation type="submission" date="2018-10" db="EMBL/GenBank/DDBJ databases">
        <title>Relationship between Morphology and Antimicrobial Activity in Streptomyces.</title>
        <authorList>
            <person name="Kang H.J."/>
            <person name="Kim S.B."/>
        </authorList>
    </citation>
    <scope>NUCLEOTIDE SEQUENCE [LARGE SCALE GENOMIC DNA]</scope>
    <source>
        <strain evidence="14 15">BH38</strain>
    </source>
</reference>
<keyword evidence="2 12" id="KW-0732">Signal</keyword>
<keyword evidence="6" id="KW-0961">Cell wall biogenesis/degradation</keyword>
<evidence type="ECO:0000256" key="2">
    <source>
        <dbReference type="ARBA" id="ARBA00022729"/>
    </source>
</evidence>
<evidence type="ECO:0000256" key="8">
    <source>
        <dbReference type="PIRSR" id="PIRSR618044-2"/>
    </source>
</evidence>
<dbReference type="InterPro" id="IPR012338">
    <property type="entry name" value="Beta-lactam/transpept-like"/>
</dbReference>
<dbReference type="InterPro" id="IPR006311">
    <property type="entry name" value="TAT_signal"/>
</dbReference>
<dbReference type="PANTHER" id="PTHR21581:SF33">
    <property type="entry name" value="D-ALANYL-D-ALANINE CARBOXYPEPTIDASE DACB"/>
    <property type="match status" value="1"/>
</dbReference>
<feature type="active site" description="Proton acceptor" evidence="7">
    <location>
        <position position="118"/>
    </location>
</feature>
<keyword evidence="11" id="KW-1133">Transmembrane helix</keyword>
<feature type="region of interest" description="Disordered" evidence="10">
    <location>
        <begin position="343"/>
        <end position="368"/>
    </location>
</feature>
<feature type="region of interest" description="Disordered" evidence="10">
    <location>
        <begin position="31"/>
        <end position="80"/>
    </location>
</feature>
<feature type="compositionally biased region" description="Low complexity" evidence="10">
    <location>
        <begin position="49"/>
        <end position="80"/>
    </location>
</feature>
<dbReference type="AlphaFoldDB" id="A0A387HIG2"/>
<evidence type="ECO:0000313" key="14">
    <source>
        <dbReference type="EMBL" id="AYG80367.1"/>
    </source>
</evidence>
<dbReference type="PANTHER" id="PTHR21581">
    <property type="entry name" value="D-ALANYL-D-ALANINE CARBOXYPEPTIDASE"/>
    <property type="match status" value="1"/>
</dbReference>
<proteinExistence type="inferred from homology"/>
<dbReference type="Proteomes" id="UP000271554">
    <property type="component" value="Chromosome"/>
</dbReference>
<accession>A0A387HIG2</accession>
<feature type="domain" description="Peptidase S11 D-alanyl-D-alanine carboxypeptidase A N-terminal" evidence="13">
    <location>
        <begin position="83"/>
        <end position="316"/>
    </location>
</feature>
<keyword evidence="14" id="KW-0645">Protease</keyword>
<keyword evidence="4" id="KW-0133">Cell shape</keyword>
<evidence type="ECO:0000256" key="4">
    <source>
        <dbReference type="ARBA" id="ARBA00022960"/>
    </source>
</evidence>
<gene>
    <name evidence="14" type="primary">dacF</name>
    <name evidence="14" type="ORF">DWB77_02498</name>
</gene>
<protein>
    <submittedName>
        <fullName evidence="14">D-alanyl-D-alanine carboxypeptidase DacF</fullName>
        <ecNumber evidence="14">3.4.16.4</ecNumber>
    </submittedName>
</protein>
<evidence type="ECO:0000256" key="3">
    <source>
        <dbReference type="ARBA" id="ARBA00022801"/>
    </source>
</evidence>
<keyword evidence="11" id="KW-0472">Membrane</keyword>
<evidence type="ECO:0000313" key="15">
    <source>
        <dbReference type="Proteomes" id="UP000271554"/>
    </source>
</evidence>
<feature type="transmembrane region" description="Helical" evidence="11">
    <location>
        <begin position="378"/>
        <end position="400"/>
    </location>
</feature>
<keyword evidence="3 14" id="KW-0378">Hydrolase</keyword>
<dbReference type="PRINTS" id="PR00725">
    <property type="entry name" value="DADACBPTASE1"/>
</dbReference>
<dbReference type="Gene3D" id="3.40.710.10">
    <property type="entry name" value="DD-peptidase/beta-lactamase superfamily"/>
    <property type="match status" value="1"/>
</dbReference>
<keyword evidence="11" id="KW-0812">Transmembrane</keyword>
<evidence type="ECO:0000256" key="5">
    <source>
        <dbReference type="ARBA" id="ARBA00022984"/>
    </source>
</evidence>
<dbReference type="PROSITE" id="PS51318">
    <property type="entry name" value="TAT"/>
    <property type="match status" value="1"/>
</dbReference>